<name>A0A1I2P9N4_9CLOT</name>
<organism evidence="6 7">
    <name type="scientific">Clostridium cadaveris</name>
    <dbReference type="NCBI Taxonomy" id="1529"/>
    <lineage>
        <taxon>Bacteria</taxon>
        <taxon>Bacillati</taxon>
        <taxon>Bacillota</taxon>
        <taxon>Clostridia</taxon>
        <taxon>Eubacteriales</taxon>
        <taxon>Clostridiaceae</taxon>
        <taxon>Clostridium</taxon>
    </lineage>
</organism>
<evidence type="ECO:0000313" key="6">
    <source>
        <dbReference type="EMBL" id="SFG12794.1"/>
    </source>
</evidence>
<evidence type="ECO:0000256" key="4">
    <source>
        <dbReference type="ARBA" id="ARBA00022989"/>
    </source>
</evidence>
<evidence type="ECO:0000256" key="1">
    <source>
        <dbReference type="ARBA" id="ARBA00004141"/>
    </source>
</evidence>
<sequence>MIPYVAAGISVVIISIFIYINLKITPKQRTITKAIASLSFLVVGIISFIYVNDDKMYGYMILLGLTLGVMGDIGLGLKRVYKKTAHICFILGTIAFLFGHVAYISLFVMMAPVTVGDVLMAAALALGFMIIGNKAHINYRYMRPIAHMYMATIAFMVIKAVSLLPLCGMTTSNIMVALGAVLFVISDMILAFLYFGGKKQTCLKTINLITYYSGQLLIALSILYK</sequence>
<dbReference type="eggNOG" id="COG3714">
    <property type="taxonomic scope" value="Bacteria"/>
</dbReference>
<accession>A0A1I2P9N4</accession>
<dbReference type="OrthoDB" id="1758248at2"/>
<evidence type="ECO:0000256" key="5">
    <source>
        <dbReference type="ARBA" id="ARBA00023136"/>
    </source>
</evidence>
<dbReference type="AlphaFoldDB" id="A0A1I2P9N4"/>
<dbReference type="STRING" id="1529.SAMN04487885_12734"/>
<dbReference type="GO" id="GO:0016787">
    <property type="term" value="F:hydrolase activity"/>
    <property type="evidence" value="ECO:0007669"/>
    <property type="project" value="TreeGrafter"/>
</dbReference>
<evidence type="ECO:0000256" key="2">
    <source>
        <dbReference type="ARBA" id="ARBA00007375"/>
    </source>
</evidence>
<comment type="subcellular location">
    <subcellularLocation>
        <location evidence="1">Membrane</location>
        <topology evidence="1">Multi-pass membrane protein</topology>
    </subcellularLocation>
</comment>
<dbReference type="InterPro" id="IPR012506">
    <property type="entry name" value="TMEM86B-like"/>
</dbReference>
<dbReference type="EMBL" id="FOOE01000027">
    <property type="protein sequence ID" value="SFG12794.1"/>
    <property type="molecule type" value="Genomic_DNA"/>
</dbReference>
<keyword evidence="7" id="KW-1185">Reference proteome</keyword>
<dbReference type="GO" id="GO:0016020">
    <property type="term" value="C:membrane"/>
    <property type="evidence" value="ECO:0007669"/>
    <property type="project" value="UniProtKB-SubCell"/>
</dbReference>
<gene>
    <name evidence="6" type="ORF">SAMN04487885_12734</name>
</gene>
<evidence type="ECO:0000256" key="3">
    <source>
        <dbReference type="ARBA" id="ARBA00022692"/>
    </source>
</evidence>
<dbReference type="Proteomes" id="UP000182135">
    <property type="component" value="Unassembled WGS sequence"/>
</dbReference>
<dbReference type="PANTHER" id="PTHR31885:SF6">
    <property type="entry name" value="GH04784P"/>
    <property type="match status" value="1"/>
</dbReference>
<proteinExistence type="inferred from homology"/>
<protein>
    <submittedName>
        <fullName evidence="6">Uncharacterized membrane protein YhhN</fullName>
    </submittedName>
</protein>
<dbReference type="RefSeq" id="WP_027640010.1">
    <property type="nucleotide sequence ID" value="NZ_FOOE01000027.1"/>
</dbReference>
<keyword evidence="3" id="KW-0812">Transmembrane</keyword>
<keyword evidence="5" id="KW-0472">Membrane</keyword>
<comment type="similarity">
    <text evidence="2">Belongs to the TMEM86 family.</text>
</comment>
<dbReference type="Pfam" id="PF07947">
    <property type="entry name" value="YhhN"/>
    <property type="match status" value="1"/>
</dbReference>
<reference evidence="6 7" key="1">
    <citation type="submission" date="2016-10" db="EMBL/GenBank/DDBJ databases">
        <authorList>
            <person name="de Groot N.N."/>
        </authorList>
    </citation>
    <scope>NUCLEOTIDE SEQUENCE [LARGE SCALE GENOMIC DNA]</scope>
    <source>
        <strain evidence="6 7">NLAE-zl-G419</strain>
    </source>
</reference>
<evidence type="ECO:0000313" key="7">
    <source>
        <dbReference type="Proteomes" id="UP000182135"/>
    </source>
</evidence>
<keyword evidence="4" id="KW-1133">Transmembrane helix</keyword>
<dbReference type="PANTHER" id="PTHR31885">
    <property type="entry name" value="GH04784P"/>
    <property type="match status" value="1"/>
</dbReference>